<evidence type="ECO:0000256" key="4">
    <source>
        <dbReference type="ARBA" id="ARBA00022449"/>
    </source>
</evidence>
<dbReference type="HAMAP" id="MF_01844">
    <property type="entry name" value="NhaA"/>
    <property type="match status" value="1"/>
</dbReference>
<feature type="transmembrane region" description="Helical" evidence="12">
    <location>
        <begin position="404"/>
        <end position="423"/>
    </location>
</feature>
<feature type="transmembrane region" description="Helical" evidence="12">
    <location>
        <begin position="161"/>
        <end position="184"/>
    </location>
</feature>
<keyword evidence="10 12" id="KW-0472">Membrane</keyword>
<dbReference type="NCBIfam" id="TIGR00773">
    <property type="entry name" value="NhaA"/>
    <property type="match status" value="1"/>
</dbReference>
<dbReference type="KEGG" id="aef:GEV26_15975"/>
<dbReference type="GO" id="GO:0015385">
    <property type="term" value="F:sodium:proton antiporter activity"/>
    <property type="evidence" value="ECO:0007669"/>
    <property type="project" value="UniProtKB-UniRule"/>
</dbReference>
<feature type="transmembrane region" description="Helical" evidence="12">
    <location>
        <begin position="26"/>
        <end position="44"/>
    </location>
</feature>
<evidence type="ECO:0000256" key="9">
    <source>
        <dbReference type="ARBA" id="ARBA00023065"/>
    </source>
</evidence>
<feature type="transmembrane region" description="Helical" evidence="12">
    <location>
        <begin position="329"/>
        <end position="353"/>
    </location>
</feature>
<feature type="transmembrane region" description="Helical" evidence="12">
    <location>
        <begin position="373"/>
        <end position="392"/>
    </location>
</feature>
<dbReference type="InterPro" id="IPR023171">
    <property type="entry name" value="Na/H_antiporter_dom_sf"/>
</dbReference>
<dbReference type="EMBL" id="CP045737">
    <property type="protein sequence ID" value="QGG42753.1"/>
    <property type="molecule type" value="Genomic_DNA"/>
</dbReference>
<feature type="transmembrane region" description="Helical" evidence="12">
    <location>
        <begin position="64"/>
        <end position="85"/>
    </location>
</feature>
<dbReference type="InterPro" id="IPR004670">
    <property type="entry name" value="NhaA"/>
</dbReference>
<comment type="subcellular location">
    <subcellularLocation>
        <location evidence="1">Cell inner membrane</location>
        <topology evidence="1">Multi-pass membrane protein</topology>
    </subcellularLocation>
    <subcellularLocation>
        <location evidence="12">Cell membrane</location>
        <topology evidence="12">Multi-pass membrane protein</topology>
    </subcellularLocation>
</comment>
<evidence type="ECO:0000256" key="2">
    <source>
        <dbReference type="ARBA" id="ARBA00007006"/>
    </source>
</evidence>
<dbReference type="Gene3D" id="1.20.1530.10">
    <property type="entry name" value="Na+/H+ antiporter like domain"/>
    <property type="match status" value="1"/>
</dbReference>
<feature type="transmembrane region" description="Helical" evidence="12">
    <location>
        <begin position="105"/>
        <end position="126"/>
    </location>
</feature>
<feature type="transmembrane region" description="Helical" evidence="12">
    <location>
        <begin position="132"/>
        <end position="154"/>
    </location>
</feature>
<dbReference type="PANTHER" id="PTHR30341">
    <property type="entry name" value="SODIUM ION/PROTON ANTIPORTER NHAA-RELATED"/>
    <property type="match status" value="1"/>
</dbReference>
<keyword evidence="11 12" id="KW-0739">Sodium transport</keyword>
<evidence type="ECO:0000256" key="7">
    <source>
        <dbReference type="ARBA" id="ARBA00022989"/>
    </source>
</evidence>
<dbReference type="InterPro" id="IPR012336">
    <property type="entry name" value="Thioredoxin-like_fold"/>
</dbReference>
<feature type="domain" description="Thioredoxin-like fold" evidence="13">
    <location>
        <begin position="444"/>
        <end position="603"/>
    </location>
</feature>
<dbReference type="RefSeq" id="WP_153654558.1">
    <property type="nucleotide sequence ID" value="NZ_CP045737.1"/>
</dbReference>
<feature type="transmembrane region" description="Helical" evidence="12">
    <location>
        <begin position="216"/>
        <end position="246"/>
    </location>
</feature>
<proteinExistence type="inferred from homology"/>
<dbReference type="Pfam" id="PF13462">
    <property type="entry name" value="Thioredoxin_4"/>
    <property type="match status" value="1"/>
</dbReference>
<gene>
    <name evidence="12 14" type="primary">nhaA</name>
    <name evidence="14" type="ORF">GEV26_15975</name>
</gene>
<dbReference type="Gene3D" id="3.40.30.10">
    <property type="entry name" value="Glutaredoxin"/>
    <property type="match status" value="1"/>
</dbReference>
<comment type="function">
    <text evidence="12">Na(+)/H(+) antiporter that extrudes sodium in exchange for external protons.</text>
</comment>
<keyword evidence="9 12" id="KW-0406">Ion transport</keyword>
<keyword evidence="3 12" id="KW-0813">Transport</keyword>
<comment type="similarity">
    <text evidence="12">Belongs to the NhaA Na(+)/H(+) (TC 2.A.33) antiporter family.</text>
</comment>
<keyword evidence="15" id="KW-1185">Reference proteome</keyword>
<evidence type="ECO:0000313" key="15">
    <source>
        <dbReference type="Proteomes" id="UP000392064"/>
    </source>
</evidence>
<keyword evidence="7 12" id="KW-1133">Transmembrane helix</keyword>
<evidence type="ECO:0000256" key="1">
    <source>
        <dbReference type="ARBA" id="ARBA00004429"/>
    </source>
</evidence>
<reference evidence="14 15" key="1">
    <citation type="submission" date="2019-11" db="EMBL/GenBank/DDBJ databases">
        <authorList>
            <person name="Li J."/>
        </authorList>
    </citation>
    <scope>NUCLEOTIDE SEQUENCE [LARGE SCALE GENOMIC DNA]</scope>
    <source>
        <strain evidence="14 15">MF47</strain>
    </source>
</reference>
<protein>
    <recommendedName>
        <fullName evidence="12">Na(+)/H(+) antiporter NhaA</fullName>
    </recommendedName>
    <alternativeName>
        <fullName evidence="12">Sodium/proton antiporter NhaA</fullName>
    </alternativeName>
</protein>
<evidence type="ECO:0000256" key="6">
    <source>
        <dbReference type="ARBA" id="ARBA00022692"/>
    </source>
</evidence>
<evidence type="ECO:0000256" key="10">
    <source>
        <dbReference type="ARBA" id="ARBA00023136"/>
    </source>
</evidence>
<keyword evidence="4 12" id="KW-0050">Antiport</keyword>
<feature type="transmembrane region" description="Helical" evidence="12">
    <location>
        <begin position="299"/>
        <end position="317"/>
    </location>
</feature>
<evidence type="ECO:0000313" key="14">
    <source>
        <dbReference type="EMBL" id="QGG42753.1"/>
    </source>
</evidence>
<evidence type="ECO:0000256" key="8">
    <source>
        <dbReference type="ARBA" id="ARBA00023053"/>
    </source>
</evidence>
<keyword evidence="6 12" id="KW-0812">Transmembrane</keyword>
<dbReference type="AlphaFoldDB" id="A0A5Q2MM20"/>
<keyword evidence="5 12" id="KW-1003">Cell membrane</keyword>
<dbReference type="Proteomes" id="UP000392064">
    <property type="component" value="Chromosome"/>
</dbReference>
<dbReference type="InterPro" id="IPR036249">
    <property type="entry name" value="Thioredoxin-like_sf"/>
</dbReference>
<evidence type="ECO:0000256" key="3">
    <source>
        <dbReference type="ARBA" id="ARBA00022448"/>
    </source>
</evidence>
<organism evidence="14 15">
    <name type="scientific">Aeromicrobium yanjiei</name>
    <dbReference type="NCBI Taxonomy" id="2662028"/>
    <lineage>
        <taxon>Bacteria</taxon>
        <taxon>Bacillati</taxon>
        <taxon>Actinomycetota</taxon>
        <taxon>Actinomycetes</taxon>
        <taxon>Propionibacteriales</taxon>
        <taxon>Nocardioidaceae</taxon>
        <taxon>Aeromicrobium</taxon>
    </lineage>
</organism>
<evidence type="ECO:0000256" key="5">
    <source>
        <dbReference type="ARBA" id="ARBA00022475"/>
    </source>
</evidence>
<keyword evidence="8 12" id="KW-0915">Sodium</keyword>
<feature type="transmembrane region" description="Helical" evidence="12">
    <location>
        <begin position="190"/>
        <end position="209"/>
    </location>
</feature>
<dbReference type="GO" id="GO:0005886">
    <property type="term" value="C:plasma membrane"/>
    <property type="evidence" value="ECO:0007669"/>
    <property type="project" value="UniProtKB-SubCell"/>
</dbReference>
<accession>A0A5Q2MM20</accession>
<dbReference type="GO" id="GO:0006885">
    <property type="term" value="P:regulation of pH"/>
    <property type="evidence" value="ECO:0007669"/>
    <property type="project" value="UniProtKB-UniRule"/>
</dbReference>
<evidence type="ECO:0000256" key="11">
    <source>
        <dbReference type="ARBA" id="ARBA00023201"/>
    </source>
</evidence>
<sequence>MSDPETTTEPALRRWRTAAASRSEQLGALLLLTATIAAIGWANLSGSYEQFWGTDVRLSLGDAAIHLDLYHLVNDALMAFFFFAVGLEVKQELTIGELTDRSRAIVPATAAAAGLVVPAFIFWLVAGGSGAAHAWGVVISTDTAFLVGALALIAPKHPARLRVFLLTLAVVDDIGALGAIAIFYTDEVHVGPLAIALAALAVIAMVRFLPSGRGPLYAALSVVVWFGLHEAGVHATLAGVAVALLIPVAEPRRHDVERVVELTRAFRQSPNPAYAAAASRQLRESISINERLQRSFGPYVAYVILPIFALANAGVVLDGPTLERAAGSSVTWAVIAGLVVGKLLGITLATVVVQRTGMGVLAPGLTIGRVTGGAALSGIGFTISLLIIGIAIDDPALQDEARVGVLVASVVAFALGWTILAVLDRRRPVTPPGSTLLRPFDPDRDHFVGPADAPIMLVEYGDFECPFCSRATGMVTEVMNHFGEDIVWVWRHLPLHQPHPHAELAARAYEAADLQDHRLEMSRALWANQDRLERLDLLRYADEIGLDVDRFEADLASEAVARRVAEDEDDADLMDLHSTPTFFVGTARHHGNWDAPTLIAALEASRRA</sequence>
<dbReference type="SUPFAM" id="SSF52833">
    <property type="entry name" value="Thioredoxin-like"/>
    <property type="match status" value="1"/>
</dbReference>
<name>A0A5Q2MM20_9ACTN</name>
<evidence type="ECO:0000256" key="12">
    <source>
        <dbReference type="HAMAP-Rule" id="MF_01844"/>
    </source>
</evidence>
<evidence type="ECO:0000259" key="13">
    <source>
        <dbReference type="Pfam" id="PF13462"/>
    </source>
</evidence>
<dbReference type="PANTHER" id="PTHR30341:SF0">
    <property type="entry name" value="NA(+)_H(+) ANTIPORTER NHAA"/>
    <property type="match status" value="1"/>
</dbReference>
<comment type="similarity">
    <text evidence="2">In the N-terminal section; belongs to the NhaA Na(+)/H(+) (TC 2.A.33) antiporter family.</text>
</comment>
<comment type="catalytic activity">
    <reaction evidence="12">
        <text>Na(+)(in) + 2 H(+)(out) = Na(+)(out) + 2 H(+)(in)</text>
        <dbReference type="Rhea" id="RHEA:29251"/>
        <dbReference type="ChEBI" id="CHEBI:15378"/>
        <dbReference type="ChEBI" id="CHEBI:29101"/>
    </reaction>
</comment>
<dbReference type="Pfam" id="PF06965">
    <property type="entry name" value="Na_H_antiport_1"/>
    <property type="match status" value="1"/>
</dbReference>